<name>A0A4R6M483_9GAMM</name>
<evidence type="ECO:0008006" key="4">
    <source>
        <dbReference type="Google" id="ProtNLM"/>
    </source>
</evidence>
<dbReference type="AlphaFoldDB" id="A0A4R6M483"/>
<accession>A0A4R6M483</accession>
<keyword evidence="1" id="KW-0472">Membrane</keyword>
<dbReference type="Proteomes" id="UP000294656">
    <property type="component" value="Unassembled WGS sequence"/>
</dbReference>
<evidence type="ECO:0000256" key="1">
    <source>
        <dbReference type="SAM" id="Phobius"/>
    </source>
</evidence>
<proteinExistence type="predicted"/>
<organism evidence="2 3">
    <name type="scientific">Marinomonas balearica</name>
    <dbReference type="NCBI Taxonomy" id="491947"/>
    <lineage>
        <taxon>Bacteria</taxon>
        <taxon>Pseudomonadati</taxon>
        <taxon>Pseudomonadota</taxon>
        <taxon>Gammaproteobacteria</taxon>
        <taxon>Oceanospirillales</taxon>
        <taxon>Oceanospirillaceae</taxon>
        <taxon>Marinomonas</taxon>
    </lineage>
</organism>
<comment type="caution">
    <text evidence="2">The sequence shown here is derived from an EMBL/GenBank/DDBJ whole genome shotgun (WGS) entry which is preliminary data.</text>
</comment>
<sequence length="63" mass="7224">MRVFSINTIISVTMAVFLSGCTYNHYYQNKTEMVPTPNSDTAMEKNATIVAKPKQKLKIYRVH</sequence>
<protein>
    <recommendedName>
        <fullName evidence="4">Lipoprotein</fullName>
    </recommendedName>
</protein>
<reference evidence="2 3" key="1">
    <citation type="submission" date="2019-03" db="EMBL/GenBank/DDBJ databases">
        <title>Genomic Encyclopedia of Type Strains, Phase III (KMG-III): the genomes of soil and plant-associated and newly described type strains.</title>
        <authorList>
            <person name="Whitman W."/>
        </authorList>
    </citation>
    <scope>NUCLEOTIDE SEQUENCE [LARGE SCALE GENOMIC DNA]</scope>
    <source>
        <strain evidence="2 3">CECT 7378</strain>
    </source>
</reference>
<keyword evidence="3" id="KW-1185">Reference proteome</keyword>
<evidence type="ECO:0000313" key="2">
    <source>
        <dbReference type="EMBL" id="TDO96014.1"/>
    </source>
</evidence>
<dbReference type="EMBL" id="SNXC01000015">
    <property type="protein sequence ID" value="TDO96014.1"/>
    <property type="molecule type" value="Genomic_DNA"/>
</dbReference>
<gene>
    <name evidence="2" type="ORF">DFP79_3385</name>
</gene>
<keyword evidence="1" id="KW-0812">Transmembrane</keyword>
<dbReference type="PROSITE" id="PS51257">
    <property type="entry name" value="PROKAR_LIPOPROTEIN"/>
    <property type="match status" value="1"/>
</dbReference>
<evidence type="ECO:0000313" key="3">
    <source>
        <dbReference type="Proteomes" id="UP000294656"/>
    </source>
</evidence>
<feature type="transmembrane region" description="Helical" evidence="1">
    <location>
        <begin position="6"/>
        <end position="26"/>
    </location>
</feature>
<keyword evidence="1" id="KW-1133">Transmembrane helix</keyword>